<dbReference type="EMBL" id="KZ505655">
    <property type="protein sequence ID" value="PKU48369.1"/>
    <property type="molecule type" value="Genomic_DNA"/>
</dbReference>
<dbReference type="PANTHER" id="PTHR33332">
    <property type="entry name" value="REVERSE TRANSCRIPTASE DOMAIN-CONTAINING PROTEIN"/>
    <property type="match status" value="1"/>
</dbReference>
<dbReference type="OrthoDB" id="416454at2759"/>
<evidence type="ECO:0000313" key="3">
    <source>
        <dbReference type="Proteomes" id="UP000233556"/>
    </source>
</evidence>
<keyword evidence="3" id="KW-1185">Reference proteome</keyword>
<feature type="domain" description="Reverse transcriptase" evidence="1">
    <location>
        <begin position="6"/>
        <end position="174"/>
    </location>
</feature>
<dbReference type="Proteomes" id="UP000233556">
    <property type="component" value="Unassembled WGS sequence"/>
</dbReference>
<keyword evidence="2" id="KW-0695">RNA-directed DNA polymerase</keyword>
<dbReference type="Pfam" id="PF00078">
    <property type="entry name" value="RVT_1"/>
    <property type="match status" value="1"/>
</dbReference>
<accession>A0A2I0UQP7</accession>
<evidence type="ECO:0000313" key="2">
    <source>
        <dbReference type="EMBL" id="PKU48369.1"/>
    </source>
</evidence>
<dbReference type="GO" id="GO:0003964">
    <property type="term" value="F:RNA-directed DNA polymerase activity"/>
    <property type="evidence" value="ECO:0007669"/>
    <property type="project" value="UniProtKB-KW"/>
</dbReference>
<dbReference type="AlphaFoldDB" id="A0A2I0UQP7"/>
<organism evidence="2 3">
    <name type="scientific">Limosa lapponica baueri</name>
    <dbReference type="NCBI Taxonomy" id="1758121"/>
    <lineage>
        <taxon>Eukaryota</taxon>
        <taxon>Metazoa</taxon>
        <taxon>Chordata</taxon>
        <taxon>Craniata</taxon>
        <taxon>Vertebrata</taxon>
        <taxon>Euteleostomi</taxon>
        <taxon>Archelosauria</taxon>
        <taxon>Archosauria</taxon>
        <taxon>Dinosauria</taxon>
        <taxon>Saurischia</taxon>
        <taxon>Theropoda</taxon>
        <taxon>Coelurosauria</taxon>
        <taxon>Aves</taxon>
        <taxon>Neognathae</taxon>
        <taxon>Neoaves</taxon>
        <taxon>Charadriiformes</taxon>
        <taxon>Scolopacidae</taxon>
        <taxon>Limosa</taxon>
    </lineage>
</organism>
<keyword evidence="2" id="KW-0808">Transferase</keyword>
<reference evidence="3" key="2">
    <citation type="submission" date="2017-12" db="EMBL/GenBank/DDBJ databases">
        <title>Genome sequence of the Bar-tailed Godwit (Limosa lapponica baueri).</title>
        <authorList>
            <person name="Lima N.C.B."/>
            <person name="Parody-Merino A.M."/>
            <person name="Battley P.F."/>
            <person name="Fidler A.E."/>
            <person name="Prosdocimi F."/>
        </authorList>
    </citation>
    <scope>NUCLEOTIDE SEQUENCE [LARGE SCALE GENOMIC DNA]</scope>
</reference>
<evidence type="ECO:0000259" key="1">
    <source>
        <dbReference type="Pfam" id="PF00078"/>
    </source>
</evidence>
<keyword evidence="2" id="KW-0548">Nucleotidyltransferase</keyword>
<dbReference type="InterPro" id="IPR000477">
    <property type="entry name" value="RT_dom"/>
</dbReference>
<gene>
    <name evidence="2" type="ORF">llap_1369</name>
</gene>
<reference evidence="3" key="1">
    <citation type="submission" date="2017-11" db="EMBL/GenBank/DDBJ databases">
        <authorList>
            <person name="Lima N.C."/>
            <person name="Parody-Merino A.M."/>
            <person name="Battley P.F."/>
            <person name="Fidler A.E."/>
            <person name="Prosdocimi F."/>
        </authorList>
    </citation>
    <scope>NUCLEOTIDE SEQUENCE [LARGE SCALE GENOMIC DNA]</scope>
</reference>
<name>A0A2I0UQP7_LIMLA</name>
<proteinExistence type="predicted"/>
<protein>
    <submittedName>
        <fullName evidence="2">Rna-directed dna polymerase from mobile element jockey-like</fullName>
    </submittedName>
</protein>
<sequence>MEQILLESLLRHMENKEVTGDCQHGFTKGKLCLTNQVTFCDGAAALVDKERATDIVYLDLCKVFDTVSHDILFSKLKRDGFDGWTIWWIRYWLDGHTQSVAVSGSMSKWRPVMSGIPQGSVLGLVLFNFVRDMGRGIECTLSKFANDTKLCGAVDMLEGRDAIQRNLDRLENWVHANLMKSG</sequence>